<accession>A0A0G0VQV1</accession>
<dbReference type="AlphaFoldDB" id="A0A0G0VQV1"/>
<reference evidence="1 2" key="1">
    <citation type="journal article" date="2015" name="Nature">
        <title>rRNA introns, odd ribosomes, and small enigmatic genomes across a large radiation of phyla.</title>
        <authorList>
            <person name="Brown C.T."/>
            <person name="Hug L.A."/>
            <person name="Thomas B.C."/>
            <person name="Sharon I."/>
            <person name="Castelle C.J."/>
            <person name="Singh A."/>
            <person name="Wilkins M.J."/>
            <person name="Williams K.H."/>
            <person name="Banfield J.F."/>
        </authorList>
    </citation>
    <scope>NUCLEOTIDE SEQUENCE [LARGE SCALE GENOMIC DNA]</scope>
</reference>
<evidence type="ECO:0000313" key="2">
    <source>
        <dbReference type="Proteomes" id="UP000033947"/>
    </source>
</evidence>
<protein>
    <submittedName>
        <fullName evidence="1">Uncharacterized protein</fullName>
    </submittedName>
</protein>
<proteinExistence type="predicted"/>
<comment type="caution">
    <text evidence="1">The sequence shown here is derived from an EMBL/GenBank/DDBJ whole genome shotgun (WGS) entry which is preliminary data.</text>
</comment>
<gene>
    <name evidence="1" type="ORF">UU55_C0003G0029</name>
</gene>
<dbReference type="EMBL" id="LCBB01000003">
    <property type="protein sequence ID" value="KKS03315.1"/>
    <property type="molecule type" value="Genomic_DNA"/>
</dbReference>
<organism evidence="1 2">
    <name type="scientific">candidate division WWE3 bacterium GW2011_GWC2_41_23</name>
    <dbReference type="NCBI Taxonomy" id="1619123"/>
    <lineage>
        <taxon>Bacteria</taxon>
        <taxon>Katanobacteria</taxon>
    </lineage>
</organism>
<name>A0A0G0VQV1_UNCKA</name>
<dbReference type="Proteomes" id="UP000033947">
    <property type="component" value="Unassembled WGS sequence"/>
</dbReference>
<sequence>MMLRKGYLMAYLVQISEENLKVVILAVTTHNPPFVKIFDNLEEARTAVFGITGAHLPELTPITKDVFWSNIKDLKKSDERLAPINFGSVLKRLV</sequence>
<evidence type="ECO:0000313" key="1">
    <source>
        <dbReference type="EMBL" id="KKS03315.1"/>
    </source>
</evidence>